<dbReference type="PANTHER" id="PTHR11785">
    <property type="entry name" value="AMINO ACID TRANSPORTER"/>
    <property type="match status" value="1"/>
</dbReference>
<keyword evidence="4 5" id="KW-0472">Membrane</keyword>
<proteinExistence type="predicted"/>
<dbReference type="GO" id="GO:0015179">
    <property type="term" value="F:L-amino acid transmembrane transporter activity"/>
    <property type="evidence" value="ECO:0007669"/>
    <property type="project" value="TreeGrafter"/>
</dbReference>
<evidence type="ECO:0000256" key="4">
    <source>
        <dbReference type="ARBA" id="ARBA00023136"/>
    </source>
</evidence>
<evidence type="ECO:0000256" key="2">
    <source>
        <dbReference type="ARBA" id="ARBA00022692"/>
    </source>
</evidence>
<evidence type="ECO:0000256" key="1">
    <source>
        <dbReference type="ARBA" id="ARBA00004141"/>
    </source>
</evidence>
<feature type="transmembrane region" description="Helical" evidence="5">
    <location>
        <begin position="42"/>
        <end position="62"/>
    </location>
</feature>
<keyword evidence="2 5" id="KW-0812">Transmembrane</keyword>
<evidence type="ECO:0000256" key="5">
    <source>
        <dbReference type="SAM" id="Phobius"/>
    </source>
</evidence>
<comment type="subcellular location">
    <subcellularLocation>
        <location evidence="1">Membrane</location>
        <topology evidence="1">Multi-pass membrane protein</topology>
    </subcellularLocation>
</comment>
<evidence type="ECO:0000313" key="6">
    <source>
        <dbReference type="WBParaSite" id="GPUH_0000108201-mRNA-1"/>
    </source>
</evidence>
<dbReference type="Pfam" id="PF13520">
    <property type="entry name" value="AA_permease_2"/>
    <property type="match status" value="1"/>
</dbReference>
<dbReference type="WBParaSite" id="GPUH_0000108201-mRNA-1">
    <property type="protein sequence ID" value="GPUH_0000108201-mRNA-1"/>
    <property type="gene ID" value="GPUH_0000108201"/>
</dbReference>
<name>A0A183CX91_9BILA</name>
<evidence type="ECO:0000256" key="3">
    <source>
        <dbReference type="ARBA" id="ARBA00022989"/>
    </source>
</evidence>
<accession>A0A183CX91</accession>
<feature type="transmembrane region" description="Helical" evidence="5">
    <location>
        <begin position="107"/>
        <end position="126"/>
    </location>
</feature>
<protein>
    <submittedName>
        <fullName evidence="6">Amino acid permease</fullName>
    </submittedName>
</protein>
<dbReference type="Gene3D" id="1.20.1740.10">
    <property type="entry name" value="Amino acid/polyamine transporter I"/>
    <property type="match status" value="1"/>
</dbReference>
<dbReference type="InterPro" id="IPR050598">
    <property type="entry name" value="AminoAcid_Transporter"/>
</dbReference>
<dbReference type="PANTHER" id="PTHR11785:SF531">
    <property type="entry name" value="LARGE NEUTRAL AMINO ACIDS TRANSPORTER SMALL SUBUNIT 1"/>
    <property type="match status" value="1"/>
</dbReference>
<dbReference type="InterPro" id="IPR002293">
    <property type="entry name" value="AA/rel_permease1"/>
</dbReference>
<reference evidence="6" key="1">
    <citation type="submission" date="2016-06" db="UniProtKB">
        <authorList>
            <consortium name="WormBaseParasite"/>
        </authorList>
    </citation>
    <scope>IDENTIFICATION</scope>
</reference>
<dbReference type="AlphaFoldDB" id="A0A183CX91"/>
<dbReference type="GO" id="GO:0016020">
    <property type="term" value="C:membrane"/>
    <property type="evidence" value="ECO:0007669"/>
    <property type="project" value="UniProtKB-SubCell"/>
</dbReference>
<keyword evidence="3 5" id="KW-1133">Transmembrane helix</keyword>
<organism evidence="6">
    <name type="scientific">Gongylonema pulchrum</name>
    <dbReference type="NCBI Taxonomy" id="637853"/>
    <lineage>
        <taxon>Eukaryota</taxon>
        <taxon>Metazoa</taxon>
        <taxon>Ecdysozoa</taxon>
        <taxon>Nematoda</taxon>
        <taxon>Chromadorea</taxon>
        <taxon>Rhabditida</taxon>
        <taxon>Spirurina</taxon>
        <taxon>Spiruromorpha</taxon>
        <taxon>Spiruroidea</taxon>
        <taxon>Gongylonematidae</taxon>
        <taxon>Gongylonema</taxon>
    </lineage>
</organism>
<sequence length="180" mass="19366">LNTVFRIFHAAMAKKVGNPEQQPVYRVPDPNESDRVALRPTISLFGGVMIIVGCIIGSGIFISPKGLLDAGSVGWSLVVWLICGAFSAIGAYCYAELGTFIRSSGGDYAYVLAAFGPLIGFLRMWIECIIVRPCTITAVAITFATYILQPFFQHCGAPYLAPQLLAAGCIARFLRLIEAG</sequence>
<feature type="transmembrane region" description="Helical" evidence="5">
    <location>
        <begin position="74"/>
        <end position="95"/>
    </location>
</feature>